<sequence>MAPPDSSIVRRKKEKKKRPVLGIPTGIVLLARPEGWRISVLTMDGGMHCGRLDVPIDTDPHDARAAAAVMVSELARDFHDTDVEVTWEPPQEPWSWTAQVTLATGDDTPSPAAGG</sequence>
<accession>A0ABQ3SMK1</accession>
<organism evidence="1 2">
    <name type="scientific">Streptomyces nojiriensis</name>
    <dbReference type="NCBI Taxonomy" id="66374"/>
    <lineage>
        <taxon>Bacteria</taxon>
        <taxon>Bacillati</taxon>
        <taxon>Actinomycetota</taxon>
        <taxon>Actinomycetes</taxon>
        <taxon>Kitasatosporales</taxon>
        <taxon>Streptomycetaceae</taxon>
        <taxon>Streptomyces</taxon>
    </lineage>
</organism>
<keyword evidence="2" id="KW-1185">Reference proteome</keyword>
<comment type="caution">
    <text evidence="1">The sequence shown here is derived from an EMBL/GenBank/DDBJ whole genome shotgun (WGS) entry which is preliminary data.</text>
</comment>
<dbReference type="EMBL" id="BNEC01000005">
    <property type="protein sequence ID" value="GHI69371.1"/>
    <property type="molecule type" value="Genomic_DNA"/>
</dbReference>
<dbReference type="Proteomes" id="UP000613974">
    <property type="component" value="Unassembled WGS sequence"/>
</dbReference>
<gene>
    <name evidence="1" type="ORF">Snoj_32890</name>
</gene>
<evidence type="ECO:0000313" key="1">
    <source>
        <dbReference type="EMBL" id="GHI69371.1"/>
    </source>
</evidence>
<evidence type="ECO:0000313" key="2">
    <source>
        <dbReference type="Proteomes" id="UP000613974"/>
    </source>
</evidence>
<reference evidence="2" key="1">
    <citation type="submission" date="2023-07" db="EMBL/GenBank/DDBJ databases">
        <title>Whole genome shotgun sequence of Streptomyces nojiriensis NBRC 13794.</title>
        <authorList>
            <person name="Komaki H."/>
            <person name="Tamura T."/>
        </authorList>
    </citation>
    <scope>NUCLEOTIDE SEQUENCE [LARGE SCALE GENOMIC DNA]</scope>
    <source>
        <strain evidence="2">NBRC 13794</strain>
    </source>
</reference>
<protein>
    <submittedName>
        <fullName evidence="1">Uncharacterized protein</fullName>
    </submittedName>
</protein>
<proteinExistence type="predicted"/>
<name>A0ABQ3SMK1_9ACTN</name>